<protein>
    <submittedName>
        <fullName evidence="1">Uncharacterized protein</fullName>
    </submittedName>
</protein>
<dbReference type="Proteomes" id="UP000001031">
    <property type="component" value="Chromosome"/>
</dbReference>
<dbReference type="EMBL" id="CP001071">
    <property type="protein sequence ID" value="ACD05152.1"/>
    <property type="molecule type" value="Genomic_DNA"/>
</dbReference>
<dbReference type="STRING" id="349741.Amuc_1328"/>
<proteinExistence type="predicted"/>
<keyword evidence="2" id="KW-1185">Reference proteome</keyword>
<accession>B2UKM9</accession>
<dbReference type="AlphaFoldDB" id="B2UKM9"/>
<gene>
    <name evidence="1" type="ordered locus">Amuc_1328</name>
</gene>
<sequence length="47" mass="4982">MPPVKGVRQEKNIRPPFHALPDAAAAAEFTLKSVHGPGASAGNREYP</sequence>
<dbReference type="PaxDb" id="349741-Amuc_1328"/>
<name>B2UKM9_AKKM8</name>
<evidence type="ECO:0000313" key="1">
    <source>
        <dbReference type="EMBL" id="ACD05152.1"/>
    </source>
</evidence>
<dbReference type="HOGENOM" id="CLU_3163813_0_0_0"/>
<organism evidence="1 2">
    <name type="scientific">Akkermansia muciniphila (strain ATCC BAA-835 / DSM 22959 / JCM 33894 / BCRC 81048 / CCUG 64013 / CIP 107961 / Muc)</name>
    <dbReference type="NCBI Taxonomy" id="349741"/>
    <lineage>
        <taxon>Bacteria</taxon>
        <taxon>Pseudomonadati</taxon>
        <taxon>Verrucomicrobiota</taxon>
        <taxon>Verrucomicrobiia</taxon>
        <taxon>Verrucomicrobiales</taxon>
        <taxon>Akkermansiaceae</taxon>
        <taxon>Akkermansia</taxon>
    </lineage>
</organism>
<evidence type="ECO:0000313" key="2">
    <source>
        <dbReference type="Proteomes" id="UP000001031"/>
    </source>
</evidence>
<reference evidence="2" key="1">
    <citation type="journal article" date="2011" name="PLoS ONE">
        <title>The genome of Akkermansia muciniphila, a dedicated intestinal mucin degrader, and its use in exploring intestinal metagenomes.</title>
        <authorList>
            <person name="van Passel M.W."/>
            <person name="Kant R."/>
            <person name="Zoetendal E.G."/>
            <person name="Plugge C.M."/>
            <person name="Derrien M."/>
            <person name="Malfatti S.A."/>
            <person name="Chain P.S."/>
            <person name="Woyke T."/>
            <person name="Palva A."/>
            <person name="de Vos W.M."/>
            <person name="Smidt H."/>
        </authorList>
    </citation>
    <scope>NUCLEOTIDE SEQUENCE [LARGE SCALE GENOMIC DNA]</scope>
    <source>
        <strain evidence="2">ATCC BAA-835 / DSM 22959 / JCM 33894 / BCRC 81048 / CCUG 64013 / CIP 107961 / Muc</strain>
    </source>
</reference>
<dbReference type="KEGG" id="amu:Amuc_1328"/>